<sequence>MNVEHRMCLRGDVPVFSERLDEIIGLFPEFTWSRTLEVAREEIIESTMDLDLWDEFFVKDPSGRLVAFAVIADDNDAQVGPCLGVQWCMAFPEAPSWAIPRIHRALRKYAKRCGYGVMAYTHRLGEGRYEINYVKV</sequence>
<proteinExistence type="predicted"/>
<evidence type="ECO:0000313" key="1">
    <source>
        <dbReference type="EMBL" id="WGH15421.1"/>
    </source>
</evidence>
<organism evidence="1 2">
    <name type="scientific">Pseudomonas phage PSA6</name>
    <dbReference type="NCBI Taxonomy" id="3038281"/>
    <lineage>
        <taxon>Viruses</taxon>
        <taxon>Duplodnaviria</taxon>
        <taxon>Heunggongvirae</taxon>
        <taxon>Uroviricota</taxon>
        <taxon>Caudoviricetes</taxon>
        <taxon>Autographivirales</taxon>
        <taxon>Autotranscriptaviridae</taxon>
        <taxon>Studiervirinae</taxon>
        <taxon>Phutvirus</taxon>
        <taxon>Phutvirus PSA6</taxon>
    </lineage>
</organism>
<dbReference type="EMBL" id="OQ716796">
    <property type="protein sequence ID" value="WGH15421.1"/>
    <property type="molecule type" value="Genomic_DNA"/>
</dbReference>
<accession>A0AAF0JZZ4</accession>
<dbReference type="Proteomes" id="UP001224657">
    <property type="component" value="Segment"/>
</dbReference>
<reference evidence="1" key="1">
    <citation type="submission" date="2023-03" db="EMBL/GenBank/DDBJ databases">
        <authorList>
            <person name="Cao G."/>
            <person name="Liao Y."/>
        </authorList>
    </citation>
    <scope>NUCLEOTIDE SEQUENCE</scope>
    <source>
        <strain evidence="1">PSA6</strain>
    </source>
</reference>
<evidence type="ECO:0000313" key="2">
    <source>
        <dbReference type="Proteomes" id="UP001224657"/>
    </source>
</evidence>
<protein>
    <submittedName>
        <fullName evidence="1">Uncharacterized protein</fullName>
    </submittedName>
</protein>
<keyword evidence="2" id="KW-1185">Reference proteome</keyword>
<name>A0AAF0JZZ4_9CAUD</name>